<comment type="caution">
    <text evidence="3">The sequence shown here is derived from an EMBL/GenBank/DDBJ whole genome shotgun (WGS) entry which is preliminary data.</text>
</comment>
<protein>
    <recommendedName>
        <fullName evidence="7">Phytanoyl-CoA dioxygenase</fullName>
    </recommendedName>
</protein>
<dbReference type="SUPFAM" id="SSF51197">
    <property type="entry name" value="Clavaminate synthase-like"/>
    <property type="match status" value="1"/>
</dbReference>
<dbReference type="PANTHER" id="PTHR20883:SF14">
    <property type="entry name" value="PHYTANOYL-COA DIOXYGENASE"/>
    <property type="match status" value="1"/>
</dbReference>
<comment type="cofactor">
    <cofactor evidence="1">
        <name>Fe cation</name>
        <dbReference type="ChEBI" id="CHEBI:24875"/>
    </cofactor>
</comment>
<dbReference type="EMBL" id="CAJNOK010000867">
    <property type="protein sequence ID" value="CAF0780169.1"/>
    <property type="molecule type" value="Genomic_DNA"/>
</dbReference>
<proteinExistence type="predicted"/>
<dbReference type="Proteomes" id="UP000677228">
    <property type="component" value="Unassembled WGS sequence"/>
</dbReference>
<evidence type="ECO:0000256" key="1">
    <source>
        <dbReference type="ARBA" id="ARBA00001962"/>
    </source>
</evidence>
<dbReference type="AlphaFoldDB" id="A0A814Z458"/>
<dbReference type="Proteomes" id="UP000681722">
    <property type="component" value="Unassembled WGS sequence"/>
</dbReference>
<evidence type="ECO:0000313" key="3">
    <source>
        <dbReference type="EMBL" id="CAF1236774.1"/>
    </source>
</evidence>
<dbReference type="OrthoDB" id="445007at2759"/>
<name>A0A814Z458_9BILA</name>
<reference evidence="3" key="1">
    <citation type="submission" date="2021-02" db="EMBL/GenBank/DDBJ databases">
        <authorList>
            <person name="Nowell W R."/>
        </authorList>
    </citation>
    <scope>NUCLEOTIDE SEQUENCE</scope>
</reference>
<dbReference type="Proteomes" id="UP000682733">
    <property type="component" value="Unassembled WGS sequence"/>
</dbReference>
<keyword evidence="6" id="KW-1185">Reference proteome</keyword>
<evidence type="ECO:0000313" key="6">
    <source>
        <dbReference type="Proteomes" id="UP000663829"/>
    </source>
</evidence>
<dbReference type="EMBL" id="CAJOBC010009894">
    <property type="protein sequence ID" value="CAF3999113.1"/>
    <property type="molecule type" value="Genomic_DNA"/>
</dbReference>
<sequence length="346" mass="39179">MSEGEYQLKVLIPSQLDQFLSEGYLVVENVISLSTIDDLFDEMNRQVLDKIAEDLVKQNLIDQTYSHLPLCDRIQLICRISKRTYPQYFDFSLPQSDIMNDTPLYLGDKLFNVMRNKNLIDVVSDILGTNEISSNPVQHMRMKLPQNITNTIAANFSGMVNAVPWHQDNGVILPEADNSNILTCWLALTDVTLNSGCMQVIPKSHRTNDGIIQHCPTREGLAISGHLIDSLASSDCQLLKPLPLPMTAGSVLLMNQRTVHSSLENTTENRVRISMDLRYQKTGTNSGRPLFETAGFVVRSELNQRLELCNSTIWAQNWLELREKLANERLQTKQFNRWDINALGCA</sequence>
<organism evidence="3 6">
    <name type="scientific">Didymodactylos carnosus</name>
    <dbReference type="NCBI Taxonomy" id="1234261"/>
    <lineage>
        <taxon>Eukaryota</taxon>
        <taxon>Metazoa</taxon>
        <taxon>Spiralia</taxon>
        <taxon>Gnathifera</taxon>
        <taxon>Rotifera</taxon>
        <taxon>Eurotatoria</taxon>
        <taxon>Bdelloidea</taxon>
        <taxon>Philodinida</taxon>
        <taxon>Philodinidae</taxon>
        <taxon>Didymodactylos</taxon>
    </lineage>
</organism>
<dbReference type="InterPro" id="IPR008775">
    <property type="entry name" value="Phytyl_CoA_dOase-like"/>
</dbReference>
<evidence type="ECO:0000313" key="2">
    <source>
        <dbReference type="EMBL" id="CAF0780169.1"/>
    </source>
</evidence>
<gene>
    <name evidence="3" type="ORF">GPM918_LOCUS25455</name>
    <name evidence="2" type="ORF">OVA965_LOCUS3561</name>
    <name evidence="5" type="ORF">SRO942_LOCUS25461</name>
    <name evidence="4" type="ORF">TMI583_LOCUS3560</name>
</gene>
<evidence type="ECO:0000313" key="5">
    <source>
        <dbReference type="EMBL" id="CAF3999113.1"/>
    </source>
</evidence>
<evidence type="ECO:0000313" key="4">
    <source>
        <dbReference type="EMBL" id="CAF3561676.1"/>
    </source>
</evidence>
<dbReference type="EMBL" id="CAJNOQ010009889">
    <property type="protein sequence ID" value="CAF1236774.1"/>
    <property type="molecule type" value="Genomic_DNA"/>
</dbReference>
<dbReference type="PANTHER" id="PTHR20883">
    <property type="entry name" value="PHYTANOYL-COA DIOXYGENASE DOMAIN CONTAINING 1"/>
    <property type="match status" value="1"/>
</dbReference>
<dbReference type="Gene3D" id="2.60.120.620">
    <property type="entry name" value="q2cbj1_9rhob like domain"/>
    <property type="match status" value="1"/>
</dbReference>
<evidence type="ECO:0008006" key="7">
    <source>
        <dbReference type="Google" id="ProtNLM"/>
    </source>
</evidence>
<accession>A0A814Z458</accession>
<dbReference type="EMBL" id="CAJOBA010000867">
    <property type="protein sequence ID" value="CAF3561676.1"/>
    <property type="molecule type" value="Genomic_DNA"/>
</dbReference>
<dbReference type="Proteomes" id="UP000663829">
    <property type="component" value="Unassembled WGS sequence"/>
</dbReference>
<dbReference type="Pfam" id="PF05721">
    <property type="entry name" value="PhyH"/>
    <property type="match status" value="1"/>
</dbReference>